<feature type="compositionally biased region" description="Low complexity" evidence="1">
    <location>
        <begin position="256"/>
        <end position="268"/>
    </location>
</feature>
<evidence type="ECO:0000313" key="2">
    <source>
        <dbReference type="EMBL" id="GEU55144.1"/>
    </source>
</evidence>
<reference evidence="2" key="1">
    <citation type="journal article" date="2019" name="Sci. Rep.">
        <title>Draft genome of Tanacetum cinerariifolium, the natural source of mosquito coil.</title>
        <authorList>
            <person name="Yamashiro T."/>
            <person name="Shiraishi A."/>
            <person name="Satake H."/>
            <person name="Nakayama K."/>
        </authorList>
    </citation>
    <scope>NUCLEOTIDE SEQUENCE</scope>
</reference>
<comment type="caution">
    <text evidence="2">The sequence shown here is derived from an EMBL/GenBank/DDBJ whole genome shotgun (WGS) entry which is preliminary data.</text>
</comment>
<protein>
    <submittedName>
        <fullName evidence="2">Uncharacterized protein</fullName>
    </submittedName>
</protein>
<feature type="region of interest" description="Disordered" evidence="1">
    <location>
        <begin position="231"/>
        <end position="300"/>
    </location>
</feature>
<feature type="compositionally biased region" description="Polar residues" evidence="1">
    <location>
        <begin position="273"/>
        <end position="294"/>
    </location>
</feature>
<organism evidence="2">
    <name type="scientific">Tanacetum cinerariifolium</name>
    <name type="common">Dalmatian daisy</name>
    <name type="synonym">Chrysanthemum cinerariifolium</name>
    <dbReference type="NCBI Taxonomy" id="118510"/>
    <lineage>
        <taxon>Eukaryota</taxon>
        <taxon>Viridiplantae</taxon>
        <taxon>Streptophyta</taxon>
        <taxon>Embryophyta</taxon>
        <taxon>Tracheophyta</taxon>
        <taxon>Spermatophyta</taxon>
        <taxon>Magnoliopsida</taxon>
        <taxon>eudicotyledons</taxon>
        <taxon>Gunneridae</taxon>
        <taxon>Pentapetalae</taxon>
        <taxon>asterids</taxon>
        <taxon>campanulids</taxon>
        <taxon>Asterales</taxon>
        <taxon>Asteraceae</taxon>
        <taxon>Asteroideae</taxon>
        <taxon>Anthemideae</taxon>
        <taxon>Anthemidinae</taxon>
        <taxon>Tanacetum</taxon>
    </lineage>
</organism>
<evidence type="ECO:0000256" key="1">
    <source>
        <dbReference type="SAM" id="MobiDB-lite"/>
    </source>
</evidence>
<accession>A0A6L2L4R7</accession>
<sequence>MAESSQIQQQDQPKRPVSPIPFAPPKQVGFNLKDVIFNTNNEVALLYPEHSNNKTFKCVFDFISKCCLREPFTRSPNMYNEYLSKFWYTAKALKNSKVSFLIPTDAPPSIDVVRQWFPTIGYGEEVFAKGNLIKSLFPSRWRLLMGQIIQCLGGKTRGFDKITNKDAIILYSLANEINIDYANIFWEDIIIKLNKKQMERVVLKPNQPEGPPFTAQMMAIHNVEKLVTFKAPKPSSNAKRVPQGIKPRAQPRYKKQSTSSKKSSVSSKEATKGGSSKAPTEDQQATGGLTSLGVTSEERADTQLSSGTSVFNLNKPVNSASFIIQSEFASGYDALADSISEVDPRLSSPNYSIPQQQA</sequence>
<dbReference type="EMBL" id="BKCJ010003447">
    <property type="protein sequence ID" value="GEU55144.1"/>
    <property type="molecule type" value="Genomic_DNA"/>
</dbReference>
<gene>
    <name evidence="2" type="ORF">Tci_027122</name>
</gene>
<proteinExistence type="predicted"/>
<dbReference type="AlphaFoldDB" id="A0A6L2L4R7"/>
<name>A0A6L2L4R7_TANCI</name>